<keyword evidence="5" id="KW-1185">Reference proteome</keyword>
<evidence type="ECO:0000313" key="4">
    <source>
        <dbReference type="EMBL" id="MBA8927464.1"/>
    </source>
</evidence>
<proteinExistence type="predicted"/>
<accession>A0ABR6BKR3</accession>
<dbReference type="RefSeq" id="WP_025355375.1">
    <property type="nucleotide sequence ID" value="NZ_BAAABQ010000056.1"/>
</dbReference>
<gene>
    <name evidence="4" type="ORF">BC739_004670</name>
</gene>
<keyword evidence="2" id="KW-0677">Repeat</keyword>
<reference evidence="4 5" key="1">
    <citation type="submission" date="2020-08" db="EMBL/GenBank/DDBJ databases">
        <title>Genomic Encyclopedia of Archaeal and Bacterial Type Strains, Phase II (KMG-II): from individual species to whole genera.</title>
        <authorList>
            <person name="Goeker M."/>
        </authorList>
    </citation>
    <scope>NUCLEOTIDE SEQUENCE [LARGE SCALE GENOMIC DNA]</scope>
    <source>
        <strain evidence="4 5">DSM 43850</strain>
    </source>
</reference>
<dbReference type="CDD" id="cd00051">
    <property type="entry name" value="EFh"/>
    <property type="match status" value="1"/>
</dbReference>
<dbReference type="Pfam" id="PF13202">
    <property type="entry name" value="EF-hand_5"/>
    <property type="match status" value="1"/>
</dbReference>
<evidence type="ECO:0000256" key="1">
    <source>
        <dbReference type="ARBA" id="ARBA00022723"/>
    </source>
</evidence>
<dbReference type="PANTHER" id="PTHR10827:SF98">
    <property type="entry name" value="45 KDA CALCIUM-BINDING PROTEIN"/>
    <property type="match status" value="1"/>
</dbReference>
<dbReference type="Proteomes" id="UP000517916">
    <property type="component" value="Unassembled WGS sequence"/>
</dbReference>
<feature type="domain" description="EF-hand" evidence="3">
    <location>
        <begin position="134"/>
        <end position="169"/>
    </location>
</feature>
<dbReference type="InterPro" id="IPR018247">
    <property type="entry name" value="EF_Hand_1_Ca_BS"/>
</dbReference>
<dbReference type="InterPro" id="IPR002048">
    <property type="entry name" value="EF_hand_dom"/>
</dbReference>
<comment type="caution">
    <text evidence="4">The sequence shown here is derived from an EMBL/GenBank/DDBJ whole genome shotgun (WGS) entry which is preliminary data.</text>
</comment>
<dbReference type="InterPro" id="IPR011992">
    <property type="entry name" value="EF-hand-dom_pair"/>
</dbReference>
<dbReference type="EMBL" id="JACJID010000003">
    <property type="protein sequence ID" value="MBA8927464.1"/>
    <property type="molecule type" value="Genomic_DNA"/>
</dbReference>
<name>A0ABR6BKR3_9PSEU</name>
<dbReference type="Gene3D" id="1.10.238.10">
    <property type="entry name" value="EF-hand"/>
    <property type="match status" value="1"/>
</dbReference>
<evidence type="ECO:0000259" key="3">
    <source>
        <dbReference type="PROSITE" id="PS50222"/>
    </source>
</evidence>
<dbReference type="SMART" id="SM00054">
    <property type="entry name" value="EFh"/>
    <property type="match status" value="3"/>
</dbReference>
<keyword evidence="1" id="KW-0479">Metal-binding</keyword>
<evidence type="ECO:0000313" key="5">
    <source>
        <dbReference type="Proteomes" id="UP000517916"/>
    </source>
</evidence>
<dbReference type="PROSITE" id="PS50222">
    <property type="entry name" value="EF_HAND_2"/>
    <property type="match status" value="2"/>
</dbReference>
<dbReference type="PANTHER" id="PTHR10827">
    <property type="entry name" value="RETICULOCALBIN"/>
    <property type="match status" value="1"/>
</dbReference>
<feature type="domain" description="EF-hand" evidence="3">
    <location>
        <begin position="5"/>
        <end position="40"/>
    </location>
</feature>
<protein>
    <submittedName>
        <fullName evidence="4">Ca2+-binding EF-hand superfamily protein</fullName>
    </submittedName>
</protein>
<dbReference type="PROSITE" id="PS00018">
    <property type="entry name" value="EF_HAND_1"/>
    <property type="match status" value="2"/>
</dbReference>
<organism evidence="4 5">
    <name type="scientific">Kutzneria viridogrisea</name>
    <dbReference type="NCBI Taxonomy" id="47990"/>
    <lineage>
        <taxon>Bacteria</taxon>
        <taxon>Bacillati</taxon>
        <taxon>Actinomycetota</taxon>
        <taxon>Actinomycetes</taxon>
        <taxon>Pseudonocardiales</taxon>
        <taxon>Pseudonocardiaceae</taxon>
        <taxon>Kutzneria</taxon>
    </lineage>
</organism>
<dbReference type="Pfam" id="PF13499">
    <property type="entry name" value="EF-hand_7"/>
    <property type="match status" value="1"/>
</dbReference>
<evidence type="ECO:0000256" key="2">
    <source>
        <dbReference type="ARBA" id="ARBA00022737"/>
    </source>
</evidence>
<sequence>MTTAVKNERLRKRFEKWDTNGDGQVDRADYLSEADRIVSAFGEDPSTPQARALKDAFAGMYDYLADKAGVGAAGSMSVDQFQEVVQAQLFAEGDAGFSRVVRPTISAIVGLCDVDGDGQINPEEFHKWLEAVGVDRSSAVESFRAIDTNGDGQLSVDELVQAVRDYHFGTLDVPLLG</sequence>
<dbReference type="SUPFAM" id="SSF47473">
    <property type="entry name" value="EF-hand"/>
    <property type="match status" value="1"/>
</dbReference>